<feature type="region of interest" description="Disordered" evidence="1">
    <location>
        <begin position="91"/>
        <end position="251"/>
    </location>
</feature>
<gene>
    <name evidence="3" type="ORF">OV287_05845</name>
</gene>
<feature type="region of interest" description="Disordered" evidence="1">
    <location>
        <begin position="21"/>
        <end position="40"/>
    </location>
</feature>
<dbReference type="Pfam" id="PF09906">
    <property type="entry name" value="DUF2135"/>
    <property type="match status" value="1"/>
</dbReference>
<dbReference type="Gene3D" id="1.25.40.10">
    <property type="entry name" value="Tetratricopeptide repeat domain"/>
    <property type="match status" value="1"/>
</dbReference>
<dbReference type="PROSITE" id="PS51468">
    <property type="entry name" value="VIT"/>
    <property type="match status" value="1"/>
</dbReference>
<feature type="compositionally biased region" description="Low complexity" evidence="1">
    <location>
        <begin position="217"/>
        <end position="228"/>
    </location>
</feature>
<evidence type="ECO:0000256" key="1">
    <source>
        <dbReference type="SAM" id="MobiDB-lite"/>
    </source>
</evidence>
<feature type="domain" description="VIT" evidence="2">
    <location>
        <begin position="259"/>
        <end position="430"/>
    </location>
</feature>
<proteinExistence type="predicted"/>
<dbReference type="InterPro" id="IPR036465">
    <property type="entry name" value="vWFA_dom_sf"/>
</dbReference>
<evidence type="ECO:0000313" key="4">
    <source>
        <dbReference type="Proteomes" id="UP001207654"/>
    </source>
</evidence>
<feature type="compositionally biased region" description="Acidic residues" evidence="1">
    <location>
        <begin position="121"/>
        <end position="134"/>
    </location>
</feature>
<dbReference type="SUPFAM" id="SSF53300">
    <property type="entry name" value="vWA-like"/>
    <property type="match status" value="1"/>
</dbReference>
<feature type="compositionally biased region" description="Basic and acidic residues" evidence="1">
    <location>
        <begin position="155"/>
        <end position="166"/>
    </location>
</feature>
<dbReference type="Pfam" id="PF08487">
    <property type="entry name" value="VIT"/>
    <property type="match status" value="1"/>
</dbReference>
<dbReference type="InterPro" id="IPR011990">
    <property type="entry name" value="TPR-like_helical_dom_sf"/>
</dbReference>
<name>A0ABT3ZZ89_9BACT</name>
<dbReference type="Proteomes" id="UP001207654">
    <property type="component" value="Unassembled WGS sequence"/>
</dbReference>
<dbReference type="Gene3D" id="3.40.50.410">
    <property type="entry name" value="von Willebrand factor, type A domain"/>
    <property type="match status" value="1"/>
</dbReference>
<comment type="caution">
    <text evidence="3">The sequence shown here is derived from an EMBL/GenBank/DDBJ whole genome shotgun (WGS) entry which is preliminary data.</text>
</comment>
<dbReference type="SUPFAM" id="SSF48452">
    <property type="entry name" value="TPR-like"/>
    <property type="match status" value="1"/>
</dbReference>
<accession>A0ABT3ZZ89</accession>
<sequence>MPFPRALLTGLLLAVLALPGCKRSSPDEEKPQVPEAPKVDVAPAFARAGLTAPATVPGVQEPGTVDLPALRDAVADPQAVTEEELMRLVGEANWRGGEPVTGPRTGAPQPSRRNPTTPGEAEVDESLGSEEMEEQMARAPGGAPPPPAPIIETEAPPRAEPDHRPPAPEPAAAAPMDREELAEERPRVLEQKRREIIQIIKGGSERASSTGRGGGAAAPSPSMASADRPAPPEKAKDKSKPAEAPRPVLPKVETAQRVAKVLVQNEEGRYQPLVTREVRVVTYIQGARARTVVDYLFENNTPRALEGTFYYPLPGGATVAGFALYSGAVAVNSPSLFQSEELLPPLGDSGRADALVAAAPPSPPGAKRSWGEPQEARVVEQKRAREVYEDVVRRNVDPALLEWAGSSNFSARVFPLPPKSLKRVVIAYEQTLLFDGQRLRYTWPVPPGAGKGLKVSARVHVDPKHAGEMVVSPETSKPLTLGTWQAWDWPKLQGDGALDVALKPRSEDADVLVGADPAGLPGQAFYTRVRLPERLTVSSEEAATGRAVLVVDTSLSAEDGNAWALQGAMLRALLEKDTSLTEYAVLLFDVRPRWLHGTGFRRNTPEARQQTFAELEHVFLEGASNVGGMLAELDRAGRDWLKPSAGGGRVTTFLLSDGNVTWGQSNVEELISRHPAAETLRWVSYRFGESAVNTDLFDALARSGGGRVVNVLSGAEVEAAARAHRETSVVLARVSVKGAQVKDLVVAGRPHLVYAGQELRVAGRLVGDGQAQLEVVTQAAGEERTLSVPLPREEDSAFAPRAWAELFVSRLVALEDVKLDRMVVALSQHYRLANARASMLVLESEGDYVRYAVRNEQMDLTDLDTLRRQQEDQRRDELLGLSLDGVPASGREVLGVLKSKQAELGSRVKAQPLRDEPYAGGEERLQAELTYRRARRENKDDVLVYEAVARKRAFSGDTWGAVRALSSPVELRPKDAEALRLVGYGLLALGQFPAAAELFEHVRLNRPFEPQSYLEEALALDAAGRPAEAARNWEIVLARGWNRHDGQTKTVAAYHYGRMLAALAKHPRLAEQSAALEARRRELQRLEEMAPIDYQLTTHWNSDGTDIDLWVMEPNGEKCFYSHKETTLGGKLHWDITDGLGPELYHARKAAPGTYFVLVHYYGNNSQRYAVPTALLLVTDRNVFSKEDTYQRRFQVRILPRANAQLLLRREELVPAPAPVAKSAE</sequence>
<dbReference type="RefSeq" id="WP_267532986.1">
    <property type="nucleotide sequence ID" value="NZ_JAPNKA010000001.1"/>
</dbReference>
<keyword evidence="4" id="KW-1185">Reference proteome</keyword>
<feature type="compositionally biased region" description="Basic and acidic residues" evidence="1">
    <location>
        <begin position="176"/>
        <end position="196"/>
    </location>
</feature>
<feature type="compositionally biased region" description="Basic and acidic residues" evidence="1">
    <location>
        <begin position="230"/>
        <end position="243"/>
    </location>
</feature>
<dbReference type="InterPro" id="IPR013694">
    <property type="entry name" value="VIT"/>
</dbReference>
<dbReference type="EMBL" id="JAPNKA010000001">
    <property type="protein sequence ID" value="MCY1074002.1"/>
    <property type="molecule type" value="Genomic_DNA"/>
</dbReference>
<dbReference type="Gene3D" id="2.60.120.380">
    <property type="match status" value="1"/>
</dbReference>
<dbReference type="InterPro" id="IPR019220">
    <property type="entry name" value="DUF2135"/>
</dbReference>
<protein>
    <submittedName>
        <fullName evidence="3">DUF2135 domain-containing protein</fullName>
    </submittedName>
</protein>
<organism evidence="3 4">
    <name type="scientific">Archangium lansingense</name>
    <dbReference type="NCBI Taxonomy" id="2995310"/>
    <lineage>
        <taxon>Bacteria</taxon>
        <taxon>Pseudomonadati</taxon>
        <taxon>Myxococcota</taxon>
        <taxon>Myxococcia</taxon>
        <taxon>Myxococcales</taxon>
        <taxon>Cystobacterineae</taxon>
        <taxon>Archangiaceae</taxon>
        <taxon>Archangium</taxon>
    </lineage>
</organism>
<evidence type="ECO:0000313" key="3">
    <source>
        <dbReference type="EMBL" id="MCY1074002.1"/>
    </source>
</evidence>
<reference evidence="3 4" key="1">
    <citation type="submission" date="2022-11" db="EMBL/GenBank/DDBJ databases">
        <title>Minimal conservation of predation-associated metabolite biosynthetic gene clusters underscores biosynthetic potential of Myxococcota including descriptions for ten novel species: Archangium lansinium sp. nov., Myxococcus landrumus sp. nov., Nannocystis bai.</title>
        <authorList>
            <person name="Ahearne A."/>
            <person name="Stevens C."/>
            <person name="Phillips K."/>
        </authorList>
    </citation>
    <scope>NUCLEOTIDE SEQUENCE [LARGE SCALE GENOMIC DNA]</scope>
    <source>
        <strain evidence="3 4">MIWBW</strain>
    </source>
</reference>
<evidence type="ECO:0000259" key="2">
    <source>
        <dbReference type="PROSITE" id="PS51468"/>
    </source>
</evidence>